<proteinExistence type="predicted"/>
<dbReference type="AlphaFoldDB" id="A0A7G9SQV5"/>
<dbReference type="PANTHER" id="PTHR35814">
    <property type="match status" value="1"/>
</dbReference>
<organism evidence="6 7">
    <name type="scientific">Thermomonas carbonis</name>
    <dbReference type="NCBI Taxonomy" id="1463158"/>
    <lineage>
        <taxon>Bacteria</taxon>
        <taxon>Pseudomonadati</taxon>
        <taxon>Pseudomonadota</taxon>
        <taxon>Gammaproteobacteria</taxon>
        <taxon>Lysobacterales</taxon>
        <taxon>Lysobacteraceae</taxon>
        <taxon>Thermomonas</taxon>
    </lineage>
</organism>
<dbReference type="KEGG" id="tcn:H9L16_00845"/>
<dbReference type="InterPro" id="IPR001129">
    <property type="entry name" value="Membr-assoc_MAPEG"/>
</dbReference>
<dbReference type="EMBL" id="CP060719">
    <property type="protein sequence ID" value="QNN70230.1"/>
    <property type="molecule type" value="Genomic_DNA"/>
</dbReference>
<reference evidence="6 7" key="1">
    <citation type="submission" date="2020-08" db="EMBL/GenBank/DDBJ databases">
        <title>Genome sequence of Thermomonas carbonis KCTC 42013T.</title>
        <authorList>
            <person name="Hyun D.-W."/>
            <person name="Bae J.-W."/>
        </authorList>
    </citation>
    <scope>NUCLEOTIDE SEQUENCE [LARGE SCALE GENOMIC DNA]</scope>
    <source>
        <strain evidence="6 7">KCTC 42013</strain>
    </source>
</reference>
<dbReference type="InterPro" id="IPR023352">
    <property type="entry name" value="MAPEG-like_dom_sf"/>
</dbReference>
<evidence type="ECO:0000256" key="5">
    <source>
        <dbReference type="SAM" id="Phobius"/>
    </source>
</evidence>
<dbReference type="Gene3D" id="1.20.120.550">
    <property type="entry name" value="Membrane associated eicosanoid/glutathione metabolism-like domain"/>
    <property type="match status" value="1"/>
</dbReference>
<name>A0A7G9SQV5_9GAMM</name>
<evidence type="ECO:0000256" key="4">
    <source>
        <dbReference type="ARBA" id="ARBA00023136"/>
    </source>
</evidence>
<feature type="transmembrane region" description="Helical" evidence="5">
    <location>
        <begin position="58"/>
        <end position="85"/>
    </location>
</feature>
<evidence type="ECO:0000313" key="6">
    <source>
        <dbReference type="EMBL" id="QNN70230.1"/>
    </source>
</evidence>
<keyword evidence="2 5" id="KW-0812">Transmembrane</keyword>
<dbReference type="Proteomes" id="UP000515804">
    <property type="component" value="Chromosome"/>
</dbReference>
<keyword evidence="3 5" id="KW-1133">Transmembrane helix</keyword>
<keyword evidence="4 5" id="KW-0472">Membrane</keyword>
<evidence type="ECO:0000313" key="7">
    <source>
        <dbReference type="Proteomes" id="UP000515804"/>
    </source>
</evidence>
<gene>
    <name evidence="6" type="ORF">H9L16_00845</name>
</gene>
<evidence type="ECO:0000256" key="1">
    <source>
        <dbReference type="ARBA" id="ARBA00004370"/>
    </source>
</evidence>
<feature type="transmembrane region" description="Helical" evidence="5">
    <location>
        <begin position="105"/>
        <end position="127"/>
    </location>
</feature>
<comment type="subcellular location">
    <subcellularLocation>
        <location evidence="1">Membrane</location>
    </subcellularLocation>
</comment>
<dbReference type="SUPFAM" id="SSF161084">
    <property type="entry name" value="MAPEG domain-like"/>
    <property type="match status" value="1"/>
</dbReference>
<evidence type="ECO:0000256" key="3">
    <source>
        <dbReference type="ARBA" id="ARBA00022989"/>
    </source>
</evidence>
<keyword evidence="7" id="KW-1185">Reference proteome</keyword>
<protein>
    <submittedName>
        <fullName evidence="6">MAPEG family protein</fullName>
    </submittedName>
</protein>
<dbReference type="PANTHER" id="PTHR35814:SF1">
    <property type="entry name" value="GLUTATHIONE S-TRANSFERASE-RELATED"/>
    <property type="match status" value="1"/>
</dbReference>
<accession>A0A7G9SQV5</accession>
<evidence type="ECO:0000256" key="2">
    <source>
        <dbReference type="ARBA" id="ARBA00022692"/>
    </source>
</evidence>
<dbReference type="GO" id="GO:0016020">
    <property type="term" value="C:membrane"/>
    <property type="evidence" value="ECO:0007669"/>
    <property type="project" value="UniProtKB-SubCell"/>
</dbReference>
<sequence>MPKITLLFASLHVLLMLVLLAPIPRYRSSRKIGLGDGGDKVLTRMIRTHGNFIEHAPFALLVLALLELCGLAPMWLWGFGSALLLGRMLHAFGLSRSGGYSFGRFTGTVLTWLVFLAMALAGLWLALR</sequence>
<dbReference type="RefSeq" id="WP_187552746.1">
    <property type="nucleotide sequence ID" value="NZ_BMZL01000001.1"/>
</dbReference>
<dbReference type="Pfam" id="PF01124">
    <property type="entry name" value="MAPEG"/>
    <property type="match status" value="1"/>
</dbReference>